<dbReference type="FunFam" id="1.10.287.70:FF:000017">
    <property type="entry name" value="ryanodine receptor isoform X2"/>
    <property type="match status" value="1"/>
</dbReference>
<dbReference type="PROSITE" id="PS00018">
    <property type="entry name" value="EF_HAND_1"/>
    <property type="match status" value="2"/>
</dbReference>
<dbReference type="GO" id="GO:0005509">
    <property type="term" value="F:calcium ion binding"/>
    <property type="evidence" value="ECO:0007669"/>
    <property type="project" value="InterPro"/>
</dbReference>
<feature type="domain" description="EF-hand" evidence="8">
    <location>
        <begin position="386"/>
        <end position="418"/>
    </location>
</feature>
<reference evidence="9 10" key="1">
    <citation type="journal article" date="2021" name="Elife">
        <title>Chloroplast acquisition without the gene transfer in kleptoplastic sea slugs, Plakobranchus ocellatus.</title>
        <authorList>
            <person name="Maeda T."/>
            <person name="Takahashi S."/>
            <person name="Yoshida T."/>
            <person name="Shimamura S."/>
            <person name="Takaki Y."/>
            <person name="Nagai Y."/>
            <person name="Toyoda A."/>
            <person name="Suzuki Y."/>
            <person name="Arimoto A."/>
            <person name="Ishii H."/>
            <person name="Satoh N."/>
            <person name="Nishiyama T."/>
            <person name="Hasebe M."/>
            <person name="Maruyama T."/>
            <person name="Minagawa J."/>
            <person name="Obokata J."/>
            <person name="Shigenobu S."/>
        </authorList>
    </citation>
    <scope>NUCLEOTIDE SEQUENCE [LARGE SCALE GENOMIC DNA]</scope>
</reference>
<evidence type="ECO:0000256" key="1">
    <source>
        <dbReference type="ARBA" id="ARBA00004141"/>
    </source>
</evidence>
<dbReference type="GO" id="GO:0005790">
    <property type="term" value="C:smooth endoplasmic reticulum"/>
    <property type="evidence" value="ECO:0007669"/>
    <property type="project" value="TreeGrafter"/>
</dbReference>
<dbReference type="GO" id="GO:0030018">
    <property type="term" value="C:Z disc"/>
    <property type="evidence" value="ECO:0007669"/>
    <property type="project" value="TreeGrafter"/>
</dbReference>
<feature type="compositionally biased region" description="Basic and acidic residues" evidence="6">
    <location>
        <begin position="1"/>
        <end position="20"/>
    </location>
</feature>
<dbReference type="InterPro" id="IPR009460">
    <property type="entry name" value="Ryanrecept_TM4-6"/>
</dbReference>
<evidence type="ECO:0000259" key="8">
    <source>
        <dbReference type="PROSITE" id="PS50222"/>
    </source>
</evidence>
<comment type="caution">
    <text evidence="9">The sequence shown here is derived from an EMBL/GenBank/DDBJ whole genome shotgun (WGS) entry which is preliminary data.</text>
</comment>
<dbReference type="FunFam" id="1.10.238.10:FF:000132">
    <property type="entry name" value="Ryanodine receptor 44F"/>
    <property type="match status" value="1"/>
</dbReference>
<dbReference type="InterPro" id="IPR005821">
    <property type="entry name" value="Ion_trans_dom"/>
</dbReference>
<feature type="domain" description="EF-hand" evidence="8">
    <location>
        <begin position="348"/>
        <end position="383"/>
    </location>
</feature>
<feature type="region of interest" description="Disordered" evidence="6">
    <location>
        <begin position="582"/>
        <end position="704"/>
    </location>
</feature>
<evidence type="ECO:0000256" key="2">
    <source>
        <dbReference type="ARBA" id="ARBA00022692"/>
    </source>
</evidence>
<dbReference type="GO" id="GO:0033017">
    <property type="term" value="C:sarcoplasmic reticulum membrane"/>
    <property type="evidence" value="ECO:0007669"/>
    <property type="project" value="TreeGrafter"/>
</dbReference>
<accession>A0AAV4GP88</accession>
<dbReference type="SUPFAM" id="SSF47473">
    <property type="entry name" value="EF-hand"/>
    <property type="match status" value="1"/>
</dbReference>
<gene>
    <name evidence="9" type="ORF">ElyMa_002480400</name>
</gene>
<dbReference type="GO" id="GO:0042383">
    <property type="term" value="C:sarcolemma"/>
    <property type="evidence" value="ECO:0007669"/>
    <property type="project" value="TreeGrafter"/>
</dbReference>
<dbReference type="InterPro" id="IPR011992">
    <property type="entry name" value="EF-hand-dom_pair"/>
</dbReference>
<keyword evidence="3" id="KW-0106">Calcium</keyword>
<dbReference type="GO" id="GO:0005219">
    <property type="term" value="F:ryanodine-sensitive calcium-release channel activity"/>
    <property type="evidence" value="ECO:0007669"/>
    <property type="project" value="InterPro"/>
</dbReference>
<dbReference type="SMART" id="SM00054">
    <property type="entry name" value="EFh"/>
    <property type="match status" value="2"/>
</dbReference>
<keyword evidence="4 7" id="KW-1133">Transmembrane helix</keyword>
<dbReference type="Proteomes" id="UP000762676">
    <property type="component" value="Unassembled WGS sequence"/>
</dbReference>
<feature type="transmembrane region" description="Helical" evidence="7">
    <location>
        <begin position="957"/>
        <end position="979"/>
    </location>
</feature>
<dbReference type="AlphaFoldDB" id="A0AAV4GP88"/>
<feature type="compositionally biased region" description="Basic and acidic residues" evidence="6">
    <location>
        <begin position="641"/>
        <end position="658"/>
    </location>
</feature>
<feature type="transmembrane region" description="Helical" evidence="7">
    <location>
        <begin position="767"/>
        <end position="789"/>
    </location>
</feature>
<dbReference type="InterPro" id="IPR002048">
    <property type="entry name" value="EF_hand_dom"/>
</dbReference>
<organism evidence="9 10">
    <name type="scientific">Elysia marginata</name>
    <dbReference type="NCBI Taxonomy" id="1093978"/>
    <lineage>
        <taxon>Eukaryota</taxon>
        <taxon>Metazoa</taxon>
        <taxon>Spiralia</taxon>
        <taxon>Lophotrochozoa</taxon>
        <taxon>Mollusca</taxon>
        <taxon>Gastropoda</taxon>
        <taxon>Heterobranchia</taxon>
        <taxon>Euthyneura</taxon>
        <taxon>Panpulmonata</taxon>
        <taxon>Sacoglossa</taxon>
        <taxon>Placobranchoidea</taxon>
        <taxon>Plakobranchidae</taxon>
        <taxon>Elysia</taxon>
    </lineage>
</organism>
<dbReference type="CDD" id="cd00051">
    <property type="entry name" value="EFh"/>
    <property type="match status" value="1"/>
</dbReference>
<dbReference type="EMBL" id="BMAT01005067">
    <property type="protein sequence ID" value="GFR86965.1"/>
    <property type="molecule type" value="Genomic_DNA"/>
</dbReference>
<dbReference type="PANTHER" id="PTHR46399">
    <property type="entry name" value="B30.2/SPRY DOMAIN-CONTAINING PROTEIN"/>
    <property type="match status" value="1"/>
</dbReference>
<dbReference type="Pfam" id="PF13499">
    <property type="entry name" value="EF-hand_7"/>
    <property type="match status" value="1"/>
</dbReference>
<feature type="compositionally biased region" description="Low complexity" evidence="6">
    <location>
        <begin position="613"/>
        <end position="624"/>
    </location>
</feature>
<dbReference type="Gene3D" id="1.10.287.70">
    <property type="match status" value="1"/>
</dbReference>
<evidence type="ECO:0000256" key="5">
    <source>
        <dbReference type="ARBA" id="ARBA00023136"/>
    </source>
</evidence>
<evidence type="ECO:0000256" key="7">
    <source>
        <dbReference type="SAM" id="Phobius"/>
    </source>
</evidence>
<dbReference type="PANTHER" id="PTHR46399:SF8">
    <property type="entry name" value="B30.2_SPRY DOMAIN-CONTAINING PROTEIN"/>
    <property type="match status" value="1"/>
</dbReference>
<dbReference type="Pfam" id="PF06459">
    <property type="entry name" value="RR_TM4-6"/>
    <property type="match status" value="1"/>
</dbReference>
<dbReference type="InterPro" id="IPR015925">
    <property type="entry name" value="Ryanodine_IP3_receptor"/>
</dbReference>
<feature type="transmembrane region" description="Helical" evidence="7">
    <location>
        <begin position="1034"/>
        <end position="1056"/>
    </location>
</feature>
<dbReference type="InterPro" id="IPR018247">
    <property type="entry name" value="EF_Hand_1_Ca_BS"/>
</dbReference>
<dbReference type="GO" id="GO:0006874">
    <property type="term" value="P:intracellular calcium ion homeostasis"/>
    <property type="evidence" value="ECO:0007669"/>
    <property type="project" value="InterPro"/>
</dbReference>
<evidence type="ECO:0000256" key="6">
    <source>
        <dbReference type="SAM" id="MobiDB-lite"/>
    </source>
</evidence>
<dbReference type="GO" id="GO:0034704">
    <property type="term" value="C:calcium channel complex"/>
    <property type="evidence" value="ECO:0007669"/>
    <property type="project" value="TreeGrafter"/>
</dbReference>
<keyword evidence="10" id="KW-1185">Reference proteome</keyword>
<name>A0AAV4GP88_9GAST</name>
<keyword evidence="5 7" id="KW-0472">Membrane</keyword>
<keyword evidence="2 7" id="KW-0812">Transmembrane</keyword>
<dbReference type="GO" id="GO:0006941">
    <property type="term" value="P:striated muscle contraction"/>
    <property type="evidence" value="ECO:0007669"/>
    <property type="project" value="TreeGrafter"/>
</dbReference>
<dbReference type="GO" id="GO:0014808">
    <property type="term" value="P:release of sequestered calcium ion into cytosol by sarcoplasmic reticulum"/>
    <property type="evidence" value="ECO:0007669"/>
    <property type="project" value="TreeGrafter"/>
</dbReference>
<dbReference type="PROSITE" id="PS50222">
    <property type="entry name" value="EF_HAND_2"/>
    <property type="match status" value="2"/>
</dbReference>
<evidence type="ECO:0000313" key="10">
    <source>
        <dbReference type="Proteomes" id="UP000762676"/>
    </source>
</evidence>
<evidence type="ECO:0000313" key="9">
    <source>
        <dbReference type="EMBL" id="GFR86965.1"/>
    </source>
</evidence>
<dbReference type="InterPro" id="IPR013662">
    <property type="entry name" value="RIH_assoc-dom"/>
</dbReference>
<evidence type="ECO:0000256" key="3">
    <source>
        <dbReference type="ARBA" id="ARBA00022837"/>
    </source>
</evidence>
<comment type="subcellular location">
    <subcellularLocation>
        <location evidence="1">Membrane</location>
        <topology evidence="1">Multi-pass membrane protein</topology>
    </subcellularLocation>
</comment>
<feature type="region of interest" description="Disordered" evidence="6">
    <location>
        <begin position="1"/>
        <end position="85"/>
    </location>
</feature>
<feature type="compositionally biased region" description="Acidic residues" evidence="6">
    <location>
        <begin position="60"/>
        <end position="72"/>
    </location>
</feature>
<evidence type="ECO:0000256" key="4">
    <source>
        <dbReference type="ARBA" id="ARBA00022989"/>
    </source>
</evidence>
<feature type="compositionally biased region" description="Polar residues" evidence="6">
    <location>
        <begin position="665"/>
        <end position="679"/>
    </location>
</feature>
<feature type="transmembrane region" description="Helical" evidence="7">
    <location>
        <begin position="909"/>
        <end position="934"/>
    </location>
</feature>
<dbReference type="Pfam" id="PF08454">
    <property type="entry name" value="RIH_assoc"/>
    <property type="match status" value="1"/>
</dbReference>
<keyword evidence="9" id="KW-0675">Receptor</keyword>
<feature type="compositionally biased region" description="Basic and acidic residues" evidence="6">
    <location>
        <begin position="597"/>
        <end position="609"/>
    </location>
</feature>
<protein>
    <submittedName>
        <fullName evidence="9">Ryanodine receptor 44F</fullName>
    </submittedName>
</protein>
<dbReference type="Gene3D" id="1.10.238.10">
    <property type="entry name" value="EF-hand"/>
    <property type="match status" value="1"/>
</dbReference>
<feature type="compositionally biased region" description="Basic and acidic residues" evidence="6">
    <location>
        <begin position="33"/>
        <end position="42"/>
    </location>
</feature>
<proteinExistence type="predicted"/>
<dbReference type="Pfam" id="PF00520">
    <property type="entry name" value="Ion_trans"/>
    <property type="match status" value="1"/>
</dbReference>
<feature type="non-terminal residue" evidence="9">
    <location>
        <position position="1"/>
    </location>
</feature>
<sequence>QSHDEDEGEKKDEEEEKKPDPLTQLITTLSRGATKEQQRSQPDDMLYMSYAEIMSQSCSGEDEDDEDEDDDGPGPSFEEQEMEKQQLLFEQSRLSDRGTAEMRMLQALKDKKDVGFFTSMSGFMQQCSVLDLDAFERTNKAKGLGMSTESGAGNLADAEITCKIFRFLQLLCEGHNLEFQNYLRTQAGNTTTVNIIICTVDYLLRLQESIMDFYWHYSGKDVIDKAGKENFLRAIMVAAQVFNSLTEYIQGPCSLNQLALAHSRLWDAVGGFLYIFAHMQDKLSKDPEQLELLREFMKLQKEMMIMLLSMLEGNVMNGPIGKQMVDTLVESSTNVEMILKFFDIFLKMKDLTTSEAFLEFDTNNDGALSAKEFRKAMHAQKVFAREEIEYIMMCVDANHDGKVDFTEFTDRFHNPAKDIGFTMAVLLTNLSEHMPNEPKLERLMTKAKSVLDYFEPYLGRIEIQGSANRIERVYFEIKQSHIDQWEKPQIKESKRSFLHSVVNEGGDKEKLESFVNFCEDTIFEMQHATSISAEEQRMAAMRSGANTVDGGTLIKFVVNMMMGEKEPETKPVSEQAALPLPMALPMGPIPELPPDEASVRHDMPGHQDGEPVAAGLPDGLLPDAGGNGHTGKPMANGVDGGIRHDTTESQTQEQKEEEQSPTQTAAGSSPPLLTSQVSVDEQRRTSTSTESSKQEEQPAQDAPEFEYGRYVLVTKLQDDVVEPAESAADVAANLTAAISGGDGDGEGDDSLSEAVIIEEGFYYLNPIIRTLAVLHTLMAFSMLVAYYCLKVPLVIFKREKEIARQLEFEGLYIVEQPSEEDVKAQWDKLVLSTQSFPESYWDKFVKKKVRARYAEQYDFEAISSLLGMDQAETVTPDTEKSKIIPSFLSNVDLQYQLWKWGVIITDNSFLYLLWYFLFSILGNFNFFFFAAHLLDVAIGFKTLRTILQSVTHNGKQLVLTVMLTCVVVYIYTVVAFNFFRKFYVKEEDGGQVDYKCHDMATCFVYHLHTGVRAGGGIGDEIEPADGDDKEVYRILFDITFFFFVIVILLAIIQGLIIDAFGELRDQLEQVKEDMESKCFICGIGKDYFDKVPHGFEIHVKNEHNFANYMFFIMHLINKPDTEYTGQETYVWEMYQQRCWDFFPVGECFRKQYEDEITVK</sequence>